<dbReference type="Proteomes" id="UP001497680">
    <property type="component" value="Unassembled WGS sequence"/>
</dbReference>
<name>A0ACC0CJW1_9PEZI</name>
<reference evidence="1 2" key="1">
    <citation type="journal article" date="2022" name="New Phytol.">
        <title>Ecological generalism drives hyperdiversity of secondary metabolite gene clusters in xylarialean endophytes.</title>
        <authorList>
            <person name="Franco M.E.E."/>
            <person name="Wisecaver J.H."/>
            <person name="Arnold A.E."/>
            <person name="Ju Y.M."/>
            <person name="Slot J.C."/>
            <person name="Ahrendt S."/>
            <person name="Moore L.P."/>
            <person name="Eastman K.E."/>
            <person name="Scott K."/>
            <person name="Konkel Z."/>
            <person name="Mondo S.J."/>
            <person name="Kuo A."/>
            <person name="Hayes R.D."/>
            <person name="Haridas S."/>
            <person name="Andreopoulos B."/>
            <person name="Riley R."/>
            <person name="LaButti K."/>
            <person name="Pangilinan J."/>
            <person name="Lipzen A."/>
            <person name="Amirebrahimi M."/>
            <person name="Yan J."/>
            <person name="Adam C."/>
            <person name="Keymanesh K."/>
            <person name="Ng V."/>
            <person name="Louie K."/>
            <person name="Northen T."/>
            <person name="Drula E."/>
            <person name="Henrissat B."/>
            <person name="Hsieh H.M."/>
            <person name="Youens-Clark K."/>
            <person name="Lutzoni F."/>
            <person name="Miadlikowska J."/>
            <person name="Eastwood D.C."/>
            <person name="Hamelin R.C."/>
            <person name="Grigoriev I.V."/>
            <person name="U'Ren J.M."/>
        </authorList>
    </citation>
    <scope>NUCLEOTIDE SEQUENCE [LARGE SCALE GENOMIC DNA]</scope>
    <source>
        <strain evidence="1 2">ER1909</strain>
    </source>
</reference>
<evidence type="ECO:0000313" key="1">
    <source>
        <dbReference type="EMBL" id="KAI6080615.1"/>
    </source>
</evidence>
<gene>
    <name evidence="1" type="ORF">F4821DRAFT_251138</name>
</gene>
<sequence>MGDLGPLTTSFAPASSCKTVISGLIHTETGTDGSTTTHKYHTLGPSATSDCYPGGFDASPDAYYSPGVCPSGWLSACGSNEVIASVTETRVKCCPLGYDCVKASDAIDWQTLSCTSVADSPISVTVPDDSHQLSMTTVLTYILINAAAVNVRWQRNDFIASSTSPPTNSPSSSRTSSVSSITTSTSSVFSSITTSSASTSSISGTNLTSGGGEDTPVNTQQDNTLAIGVGVGVGVGVLLLILVGFGFWWRKRRKAKKARADTSALKPSTSSQEMARAPVEMWEQYQQELQTSSNTHEMVTRDNTHEIYGRSRPAELPAERWM</sequence>
<comment type="caution">
    <text evidence="1">The sequence shown here is derived from an EMBL/GenBank/DDBJ whole genome shotgun (WGS) entry which is preliminary data.</text>
</comment>
<evidence type="ECO:0000313" key="2">
    <source>
        <dbReference type="Proteomes" id="UP001497680"/>
    </source>
</evidence>
<keyword evidence="2" id="KW-1185">Reference proteome</keyword>
<accession>A0ACC0CJW1</accession>
<dbReference type="EMBL" id="MU394432">
    <property type="protein sequence ID" value="KAI6080615.1"/>
    <property type="molecule type" value="Genomic_DNA"/>
</dbReference>
<protein>
    <submittedName>
        <fullName evidence="1">Uncharacterized protein</fullName>
    </submittedName>
</protein>
<organism evidence="1 2">
    <name type="scientific">Hypoxylon rubiginosum</name>
    <dbReference type="NCBI Taxonomy" id="110542"/>
    <lineage>
        <taxon>Eukaryota</taxon>
        <taxon>Fungi</taxon>
        <taxon>Dikarya</taxon>
        <taxon>Ascomycota</taxon>
        <taxon>Pezizomycotina</taxon>
        <taxon>Sordariomycetes</taxon>
        <taxon>Xylariomycetidae</taxon>
        <taxon>Xylariales</taxon>
        <taxon>Hypoxylaceae</taxon>
        <taxon>Hypoxylon</taxon>
    </lineage>
</organism>
<proteinExistence type="predicted"/>